<comment type="caution">
    <text evidence="1">The sequence shown here is derived from an EMBL/GenBank/DDBJ whole genome shotgun (WGS) entry which is preliminary data.</text>
</comment>
<keyword evidence="2" id="KW-1185">Reference proteome</keyword>
<dbReference type="Proteomes" id="UP000799772">
    <property type="component" value="Unassembled WGS sequence"/>
</dbReference>
<dbReference type="AlphaFoldDB" id="A0A9P4MFB4"/>
<reference evidence="1" key="1">
    <citation type="journal article" date="2020" name="Stud. Mycol.">
        <title>101 Dothideomycetes genomes: a test case for predicting lifestyles and emergence of pathogens.</title>
        <authorList>
            <person name="Haridas S."/>
            <person name="Albert R."/>
            <person name="Binder M."/>
            <person name="Bloem J."/>
            <person name="Labutti K."/>
            <person name="Salamov A."/>
            <person name="Andreopoulos B."/>
            <person name="Baker S."/>
            <person name="Barry K."/>
            <person name="Bills G."/>
            <person name="Bluhm B."/>
            <person name="Cannon C."/>
            <person name="Castanera R."/>
            <person name="Culley D."/>
            <person name="Daum C."/>
            <person name="Ezra D."/>
            <person name="Gonzalez J."/>
            <person name="Henrissat B."/>
            <person name="Kuo A."/>
            <person name="Liang C."/>
            <person name="Lipzen A."/>
            <person name="Lutzoni F."/>
            <person name="Magnuson J."/>
            <person name="Mondo S."/>
            <person name="Nolan M."/>
            <person name="Ohm R."/>
            <person name="Pangilinan J."/>
            <person name="Park H.-J."/>
            <person name="Ramirez L."/>
            <person name="Alfaro M."/>
            <person name="Sun H."/>
            <person name="Tritt A."/>
            <person name="Yoshinaga Y."/>
            <person name="Zwiers L.-H."/>
            <person name="Turgeon B."/>
            <person name="Goodwin S."/>
            <person name="Spatafora J."/>
            <person name="Crous P."/>
            <person name="Grigoriev I."/>
        </authorList>
    </citation>
    <scope>NUCLEOTIDE SEQUENCE</scope>
    <source>
        <strain evidence="1">CBS 133067</strain>
    </source>
</reference>
<organism evidence="1 2">
    <name type="scientific">Rhizodiscina lignyota</name>
    <dbReference type="NCBI Taxonomy" id="1504668"/>
    <lineage>
        <taxon>Eukaryota</taxon>
        <taxon>Fungi</taxon>
        <taxon>Dikarya</taxon>
        <taxon>Ascomycota</taxon>
        <taxon>Pezizomycotina</taxon>
        <taxon>Dothideomycetes</taxon>
        <taxon>Pleosporomycetidae</taxon>
        <taxon>Aulographales</taxon>
        <taxon>Rhizodiscinaceae</taxon>
        <taxon>Rhizodiscina</taxon>
    </lineage>
</organism>
<sequence>MRHHKIRYNNAHKQAQSPFFSLPNEIRLLIYNFMIPSELDVYQFNASDPGNQGYTSQWVLFWRGRDEFAEKVAGYLDSTRTVCKRMNTEAGHEFFNRVHFQLHIGCYKQSNPLQYEQLLYPHVQHLELRLGDRGPDERIRKEIKSAAERFVNLKTLRIQFLDSPMSTVSSEDRGRKRLKKSVYDYLYRQGGTHDLLYALGAFKVSTTVTLTYYPDFLLEPLSELGVERTLCEISRAGGVTKEIGEEERESVTYSASAIVPTVPTGRRGS</sequence>
<protein>
    <submittedName>
        <fullName evidence="1">Uncharacterized protein</fullName>
    </submittedName>
</protein>
<dbReference type="EMBL" id="ML978122">
    <property type="protein sequence ID" value="KAF2103389.1"/>
    <property type="molecule type" value="Genomic_DNA"/>
</dbReference>
<evidence type="ECO:0000313" key="1">
    <source>
        <dbReference type="EMBL" id="KAF2103389.1"/>
    </source>
</evidence>
<evidence type="ECO:0000313" key="2">
    <source>
        <dbReference type="Proteomes" id="UP000799772"/>
    </source>
</evidence>
<name>A0A9P4MFB4_9PEZI</name>
<accession>A0A9P4MFB4</accession>
<proteinExistence type="predicted"/>
<gene>
    <name evidence="1" type="ORF">NA57DRAFT_72364</name>
</gene>